<dbReference type="OrthoDB" id="10629783at2759"/>
<evidence type="ECO:0000313" key="3">
    <source>
        <dbReference type="Proteomes" id="UP000192639"/>
    </source>
</evidence>
<dbReference type="EMBL" id="LWDP01000087">
    <property type="protein sequence ID" value="ORD93418.1"/>
    <property type="molecule type" value="Genomic_DNA"/>
</dbReference>
<feature type="compositionally biased region" description="Basic and acidic residues" evidence="1">
    <location>
        <begin position="543"/>
        <end position="570"/>
    </location>
</feature>
<feature type="compositionally biased region" description="Basic and acidic residues" evidence="1">
    <location>
        <begin position="496"/>
        <end position="512"/>
    </location>
</feature>
<accession>A0A1Y1S4U1</accession>
<feature type="region of interest" description="Disordered" evidence="1">
    <location>
        <begin position="493"/>
        <end position="523"/>
    </location>
</feature>
<comment type="caution">
    <text evidence="2">The sequence shown here is derived from an EMBL/GenBank/DDBJ whole genome shotgun (WGS) entry which is preliminary data.</text>
</comment>
<protein>
    <submittedName>
        <fullName evidence="2">Uncharacterized protein</fullName>
    </submittedName>
</protein>
<evidence type="ECO:0000313" key="2">
    <source>
        <dbReference type="EMBL" id="ORD93418.1"/>
    </source>
</evidence>
<gene>
    <name evidence="2" type="ORF">ECANGB1_2282</name>
</gene>
<dbReference type="Proteomes" id="UP000192639">
    <property type="component" value="Unassembled WGS sequence"/>
</dbReference>
<dbReference type="AlphaFoldDB" id="A0A1Y1S4U1"/>
<evidence type="ECO:0000256" key="1">
    <source>
        <dbReference type="SAM" id="MobiDB-lite"/>
    </source>
</evidence>
<dbReference type="VEuPathDB" id="MicrosporidiaDB:ECANGB1_2282"/>
<sequence>MFVWFEMSRALVIALDINRQVSFMVKTPKAGYPIEYTKKVGMDLETFRLSKELNNTVVGDIYKEVASKEMKYKAQFTEKMNDISPLGLNVFFAHNLLEKHLQKHIGNGKLYVNVKDYNSKSEAEGILEEMGNMKMDVTVVPESLAVAMYLLNQYKMSEVEILNFRGRFAVLSKFKVEEKEGDGKKIIKLESRKTVGDMSDFKVEEIIDIFIKKAVFKATGDFNITCLPHTNTEMKAYCDILPVRQQIINYLNLGNKKYTHNGLDWFEKKDKKGTIPELTFDLDVIRAKIERKRSNLILNEKTFVLSNFSFMDKYNSIEGVMVSGTPIIHGMLLEPEYEVQKDELLIERKFKHFTGEFLNFYSKLQVMKRAHVLCEAVNNSVLEYDYIDHEKESYKKFMVFAEENRTKMMKSFEKANEFIGLHKIVENEDLEIKGKFIMKETQLKMLRKTMEEATALSIDVKEYEKFLSKKESDPQAGVEIKGKNFELKMKVNKKKKENEEDKKVEEKEGKEEDTFEGSNTLEDIQKKVQDMIKKQGIDDKLKRLFGNKEDVTEEDRNKVEKMLEAAQKEQDENEEEPKEKKTPKRDEL</sequence>
<feature type="region of interest" description="Disordered" evidence="1">
    <location>
        <begin position="543"/>
        <end position="588"/>
    </location>
</feature>
<organism evidence="2 3">
    <name type="scientific">Enterospora canceri</name>
    <dbReference type="NCBI Taxonomy" id="1081671"/>
    <lineage>
        <taxon>Eukaryota</taxon>
        <taxon>Fungi</taxon>
        <taxon>Fungi incertae sedis</taxon>
        <taxon>Microsporidia</taxon>
        <taxon>Enterocytozoonidae</taxon>
        <taxon>Enterospora</taxon>
    </lineage>
</organism>
<reference evidence="2 3" key="1">
    <citation type="journal article" date="2017" name="Environ. Microbiol.">
        <title>Decay of the glycolytic pathway and adaptation to intranuclear parasitism within Enterocytozoonidae microsporidia.</title>
        <authorList>
            <person name="Wiredu Boakye D."/>
            <person name="Jaroenlak P."/>
            <person name="Prachumwat A."/>
            <person name="Williams T.A."/>
            <person name="Bateman K.S."/>
            <person name="Itsathitphaisarn O."/>
            <person name="Sritunyalucksana K."/>
            <person name="Paszkiewicz K.H."/>
            <person name="Moore K.A."/>
            <person name="Stentiford G.D."/>
            <person name="Williams B.A."/>
        </authorList>
    </citation>
    <scope>NUCLEOTIDE SEQUENCE [LARGE SCALE GENOMIC DNA]</scope>
    <source>
        <strain evidence="2 3">GB1</strain>
    </source>
</reference>
<name>A0A1Y1S4U1_9MICR</name>
<feature type="compositionally biased region" description="Basic and acidic residues" evidence="1">
    <location>
        <begin position="577"/>
        <end position="588"/>
    </location>
</feature>
<keyword evidence="3" id="KW-1185">Reference proteome</keyword>
<proteinExistence type="predicted"/>